<keyword evidence="1" id="KW-0812">Transmembrane</keyword>
<dbReference type="CDD" id="cd12083">
    <property type="entry name" value="DD_cGKI"/>
    <property type="match status" value="1"/>
</dbReference>
<dbReference type="Proteomes" id="UP000076502">
    <property type="component" value="Unassembled WGS sequence"/>
</dbReference>
<dbReference type="AlphaFoldDB" id="A0A154PU87"/>
<dbReference type="EMBL" id="KQ435124">
    <property type="protein sequence ID" value="KZC14770.1"/>
    <property type="molecule type" value="Genomic_DNA"/>
</dbReference>
<name>A0A154PU87_DUFNO</name>
<keyword evidence="1" id="KW-0472">Membrane</keyword>
<feature type="transmembrane region" description="Helical" evidence="1">
    <location>
        <begin position="126"/>
        <end position="147"/>
    </location>
</feature>
<reference evidence="3 4" key="1">
    <citation type="submission" date="2015-07" db="EMBL/GenBank/DDBJ databases">
        <title>The genome of Dufourea novaeangliae.</title>
        <authorList>
            <person name="Pan H."/>
            <person name="Kapheim K."/>
        </authorList>
    </citation>
    <scope>NUCLEOTIDE SEQUENCE [LARGE SCALE GENOMIC DNA]</scope>
    <source>
        <strain evidence="3">0120121106</strain>
        <tissue evidence="3">Whole body</tissue>
    </source>
</reference>
<feature type="transmembrane region" description="Helical" evidence="1">
    <location>
        <begin position="88"/>
        <end position="106"/>
    </location>
</feature>
<organism evidence="3 4">
    <name type="scientific">Dufourea novaeangliae</name>
    <name type="common">Sweat bee</name>
    <dbReference type="NCBI Taxonomy" id="178035"/>
    <lineage>
        <taxon>Eukaryota</taxon>
        <taxon>Metazoa</taxon>
        <taxon>Ecdysozoa</taxon>
        <taxon>Arthropoda</taxon>
        <taxon>Hexapoda</taxon>
        <taxon>Insecta</taxon>
        <taxon>Pterygota</taxon>
        <taxon>Neoptera</taxon>
        <taxon>Endopterygota</taxon>
        <taxon>Hymenoptera</taxon>
        <taxon>Apocrita</taxon>
        <taxon>Aculeata</taxon>
        <taxon>Apoidea</taxon>
        <taxon>Anthophila</taxon>
        <taxon>Halictidae</taxon>
        <taxon>Rophitinae</taxon>
        <taxon>Dufourea</taxon>
    </lineage>
</organism>
<gene>
    <name evidence="3" type="ORF">WN55_07445</name>
</gene>
<dbReference type="Gene3D" id="1.20.5.490">
    <property type="entry name" value="Single helix bin"/>
    <property type="match status" value="1"/>
</dbReference>
<dbReference type="GO" id="GO:0016301">
    <property type="term" value="F:kinase activity"/>
    <property type="evidence" value="ECO:0007669"/>
    <property type="project" value="UniProtKB-KW"/>
</dbReference>
<sequence length="157" mass="18200">MGSLRELQELLRVKDERIAELEAILCRRDAEIQELRSHLDKFLSVLPFKSPLTPTKPRPRKQRAQGISAEPPLQEFASLTVVDKNDRIVGWLGVGFIVGLSGVFFGRYDYWNEKYLEIIWIYNRRLFTISAAIMDLGICVILHVQLLRSIMQSHMFL</sequence>
<evidence type="ECO:0000256" key="1">
    <source>
        <dbReference type="SAM" id="Phobius"/>
    </source>
</evidence>
<accession>A0A154PU87</accession>
<keyword evidence="4" id="KW-1185">Reference proteome</keyword>
<evidence type="ECO:0000259" key="2">
    <source>
        <dbReference type="Pfam" id="PF16808"/>
    </source>
</evidence>
<dbReference type="Pfam" id="PF16808">
    <property type="entry name" value="PKcGMP_CC"/>
    <property type="match status" value="1"/>
</dbReference>
<dbReference type="InterPro" id="IPR031831">
    <property type="entry name" value="PKcGMP_CC"/>
</dbReference>
<dbReference type="STRING" id="178035.A0A154PU87"/>
<keyword evidence="1" id="KW-1133">Transmembrane helix</keyword>
<evidence type="ECO:0000313" key="4">
    <source>
        <dbReference type="Proteomes" id="UP000076502"/>
    </source>
</evidence>
<proteinExistence type="predicted"/>
<protein>
    <submittedName>
        <fullName evidence="3">cGMP-dependent protein kinase 1</fullName>
    </submittedName>
</protein>
<keyword evidence="3" id="KW-0418">Kinase</keyword>
<evidence type="ECO:0000313" key="3">
    <source>
        <dbReference type="EMBL" id="KZC14770.1"/>
    </source>
</evidence>
<feature type="domain" description="cGMP-dependent protein kinase N-terminal coiled-coil" evidence="2">
    <location>
        <begin position="9"/>
        <end position="43"/>
    </location>
</feature>
<keyword evidence="3" id="KW-0808">Transferase</keyword>